<evidence type="ECO:0000256" key="1">
    <source>
        <dbReference type="SAM" id="Phobius"/>
    </source>
</evidence>
<name>A0ABY8CJ69_9ARCH</name>
<evidence type="ECO:0000313" key="3">
    <source>
        <dbReference type="Proteomes" id="UP001218034"/>
    </source>
</evidence>
<evidence type="ECO:0000313" key="2">
    <source>
        <dbReference type="EMBL" id="WEL20040.1"/>
    </source>
</evidence>
<keyword evidence="1" id="KW-0812">Transmembrane</keyword>
<dbReference type="GeneID" id="90590487"/>
<keyword evidence="1" id="KW-0472">Membrane</keyword>
<dbReference type="RefSeq" id="WP_347721868.1">
    <property type="nucleotide sequence ID" value="NZ_CP104395.1"/>
</dbReference>
<gene>
    <name evidence="2" type="ORF">SVXNc_1049</name>
</gene>
<keyword evidence="1" id="KW-1133">Transmembrane helix</keyword>
<dbReference type="EMBL" id="CP104395">
    <property type="protein sequence ID" value="WEL20040.1"/>
    <property type="molecule type" value="Genomic_DNA"/>
</dbReference>
<dbReference type="Proteomes" id="UP001218034">
    <property type="component" value="Chromosome"/>
</dbReference>
<protein>
    <submittedName>
        <fullName evidence="2">Uncharacterized protein</fullName>
    </submittedName>
</protein>
<accession>A0ABY8CJ69</accession>
<proteinExistence type="predicted"/>
<reference evidence="2 3" key="1">
    <citation type="submission" date="2022-09" db="EMBL/GenBank/DDBJ databases">
        <title>Xylan utilization by haloarchaea-nanohaloarchaea associations.</title>
        <authorList>
            <person name="Yakimov M."/>
        </authorList>
    </citation>
    <scope>NUCLEOTIDE SEQUENCE [LARGE SCALE GENOMIC DNA]</scope>
    <source>
        <strain evidence="2 3">SVXNc</strain>
    </source>
</reference>
<organism evidence="2 3">
    <name type="scientific">Candidatus Nanohalococcus occultus</name>
    <dbReference type="NCBI Taxonomy" id="2978047"/>
    <lineage>
        <taxon>Archaea</taxon>
        <taxon>Candidatus Nanohalarchaeota</taxon>
        <taxon>Candidatus Nanohalarchaeota incertae sedis</taxon>
        <taxon>Candidatus Nanohalococcus</taxon>
    </lineage>
</organism>
<feature type="transmembrane region" description="Helical" evidence="1">
    <location>
        <begin position="79"/>
        <end position="94"/>
    </location>
</feature>
<sequence length="96" mass="10806">MVLQSATGLAYEIVQATWRTATLLVPVFLTSKLSIYYLRESYDSLEEALSDSSREFVAVLALIGTLSVLTDMAVPRFKLIGDIIAVLYFGFLFWKF</sequence>
<keyword evidence="3" id="KW-1185">Reference proteome</keyword>